<evidence type="ECO:0000259" key="6">
    <source>
        <dbReference type="Pfam" id="PF04357"/>
    </source>
</evidence>
<dbReference type="EMBL" id="AOMT01000005">
    <property type="protein sequence ID" value="KDN25686.1"/>
    <property type="molecule type" value="Genomic_DNA"/>
</dbReference>
<organism evidence="7 8">
    <name type="scientific">Moraxella bovoculi 237</name>
    <dbReference type="NCBI Taxonomy" id="743974"/>
    <lineage>
        <taxon>Bacteria</taxon>
        <taxon>Pseudomonadati</taxon>
        <taxon>Pseudomonadota</taxon>
        <taxon>Gammaproteobacteria</taxon>
        <taxon>Moraxellales</taxon>
        <taxon>Moraxellaceae</taxon>
        <taxon>Moraxella</taxon>
    </lineage>
</organism>
<evidence type="ECO:0000256" key="4">
    <source>
        <dbReference type="ARBA" id="ARBA00023136"/>
    </source>
</evidence>
<dbReference type="PANTHER" id="PTHR36985:SF1">
    <property type="entry name" value="TRANSLOCATION AND ASSEMBLY MODULE SUBUNIT TAMB"/>
    <property type="match status" value="1"/>
</dbReference>
<dbReference type="InterPro" id="IPR007452">
    <property type="entry name" value="TamB_C"/>
</dbReference>
<dbReference type="GO" id="GO:0097347">
    <property type="term" value="C:TAM protein secretion complex"/>
    <property type="evidence" value="ECO:0007669"/>
    <property type="project" value="TreeGrafter"/>
</dbReference>
<dbReference type="GO" id="GO:0005886">
    <property type="term" value="C:plasma membrane"/>
    <property type="evidence" value="ECO:0007669"/>
    <property type="project" value="InterPro"/>
</dbReference>
<dbReference type="PANTHER" id="PTHR36985">
    <property type="entry name" value="TRANSLOCATION AND ASSEMBLY MODULE SUBUNIT TAMB"/>
    <property type="match status" value="1"/>
</dbReference>
<dbReference type="GO" id="GO:0009306">
    <property type="term" value="P:protein secretion"/>
    <property type="evidence" value="ECO:0007669"/>
    <property type="project" value="InterPro"/>
</dbReference>
<comment type="subcellular location">
    <subcellularLocation>
        <location evidence="1">Membrane</location>
        <topology evidence="1">Single-pass membrane protein</topology>
    </subcellularLocation>
</comment>
<evidence type="ECO:0000256" key="5">
    <source>
        <dbReference type="SAM" id="Phobius"/>
    </source>
</evidence>
<dbReference type="Pfam" id="PF04357">
    <property type="entry name" value="TamB"/>
    <property type="match status" value="1"/>
</dbReference>
<proteinExistence type="predicted"/>
<keyword evidence="3 5" id="KW-1133">Transmembrane helix</keyword>
<keyword evidence="2 5" id="KW-0812">Transmembrane</keyword>
<feature type="domain" description="Translocation and assembly module TamB C-terminal" evidence="6">
    <location>
        <begin position="1343"/>
        <end position="1691"/>
    </location>
</feature>
<comment type="caution">
    <text evidence="7">The sequence shown here is derived from an EMBL/GenBank/DDBJ whole genome shotgun (WGS) entry which is preliminary data.</text>
</comment>
<sequence length="1691" mass="184229">MARYFDIFDDFDMTDKSNHSPDDHNAQRAHGADLLTPKEPVSVLAPKSPKLPKKRSWLAYLFYLVLTLLVVLALLLVLLFYAMGTQGGTKFLLEKIALETGTQLKYSEGNLRDGVWVSDVKIAQGENIEIQVDKAYVQLGWRAVLARQVHLVNSQIDTLNIINKKPPTGEPFDYATIDLPVTLKFDNTSAKQIIYSQVTKNPIYLHDIHVQDGTWAGTKIKLNDAKIRYDDDVAVSHIHGEINLTGDYPLNATADVEVTAINKAYFGVLHVQASGTLKRTFGTLTSKYNERDIQGEFIAQGLDENSPFSARLNFDEVVLPYAAEQNITLKDGTITADGVVSNIELRINTDLIAKDIPSGRYRGRGVVRDGGMDIPYLRADTPSGALTAKGRMEWSDEFELHATLSGNGYKVREVLPIEYQDYQAYLPKTLTGDLGVNYYYLDDDNHTRFEFDLNQKDGEEIRATLSQSQDNPNSPWLIHADWRNIIRANVPNIDNIHSTHGTADIRLEEGRTYIDARGHIKQLSVAPQGDYVVQANIEKGERIHLTDFKYDGVLGDLSGVGRIDLATAQKPLAWQFDLTTNRFIPNAYFDTPDKTPFQAISGHVTAMGRMRSDRSNHKLNIHDIDLKHTDLTATLADNETVSIKGLGNAQVRLMGSDVKYFDAKFDGDVNQSMLPQVGLAKVDIEASGDLNLMTISRLNVDTTSGKASATGKIDLTQGIGWDVRARLDEIDTKNFVGDNANLIAVITGDLVTKGRYDNQKLSDVTAQFDGEVIHDKLPKGALSFDVAGQDERYDVRSFDYKGDAGGLHANGFIDISQGYTWDASATMNRFNVGAFVQDLPSDLTGGFRVRGDWRKQSQAVNIDQLDLKGTLRGQSFSAEGSLIADLALPSDLKAYMNQITTQAPTNVDELLALRGQIDNSARQTQSIIKKLSADNLNIRLGDNALAINGDKSELTTSVSITDLSQILPNAQGAIKGGVILMDDGNSLPTLYVDVAAGGVRTADFVAQEVRALGKIVNLGNSDSQLLVDVKDIIALGRVIRSARLDFRGTEQSHIMTINTQSPDNGVNAKVEGGLDRANGRYRGILSDGVLQSKFGLLTQRQPTEFSYGISDNSIALAAHCWTATGMDNAEQGSLCLQDTLRYSANGGNVNLGVQNLDTSVFSAVLPDDIHWQSTLNGRVQANWQQGTNPTVNAVLYSDNGRVGLDQDGAYVEMPYERVSVIAQSVTEGLKLRADIAGSAARGYADVVIDAFQENQKPISGALLINDINLAVLRPFFPNFQTLTGTANIAGGLGGTLSQPLFYGNANLSNGVLALAGVPINLSNINANAQIRGTNAVLAGDFTAGQGDGELSGEFDWSQTLQARLRIFGEDLDVSQPPLVTAKMTPDIEVIVRPFEKYIDIQGVISVPSAIIRPPEATADIVSESDDVAVLDRRATGNVEQVLAVTAPWSINADIGLDLGDDVTFRGLGARLPLAGALHITQADQGVMRGLGVVQVSERTTIDGIGQNLELNYVQIRFNGDVMNPRLSIEAEKEIEGRTVGVRIKGTANNPDITVFNDAGLTEQQAMNAIVTGRITESADSQISEQRFRSQVTNNLAAAGLNLGLSGTRNITNQIGQAFGLEGLTIDASGNSDDTSVIVTGYISPDLYIRYGVGLFNAESELSMRYQLTRRIYIEAASAAENTVDMIYRWKF</sequence>
<reference evidence="7 8" key="1">
    <citation type="journal article" date="2014" name="Genome Announc.">
        <title>Draft Genome Sequence of Moraxella bovoculi Strain 237T (ATCC BAA-1259T) Isolated from a Calf with Infectious Bovine Keratoconjunctivitis.</title>
        <authorList>
            <person name="Calcutt M.J."/>
            <person name="Foecking M.F."/>
            <person name="Martin N.T."/>
            <person name="Mhlanga-Mutangadura T."/>
            <person name="Reilly T.J."/>
        </authorList>
    </citation>
    <scope>NUCLEOTIDE SEQUENCE [LARGE SCALE GENOMIC DNA]</scope>
    <source>
        <strain evidence="7 8">237</strain>
    </source>
</reference>
<name>A0A066UE87_9GAMM</name>
<evidence type="ECO:0000256" key="1">
    <source>
        <dbReference type="ARBA" id="ARBA00004167"/>
    </source>
</evidence>
<evidence type="ECO:0000256" key="3">
    <source>
        <dbReference type="ARBA" id="ARBA00022989"/>
    </source>
</evidence>
<evidence type="ECO:0000313" key="8">
    <source>
        <dbReference type="Proteomes" id="UP000035860"/>
    </source>
</evidence>
<protein>
    <recommendedName>
        <fullName evidence="6">Translocation and assembly module TamB C-terminal domain-containing protein</fullName>
    </recommendedName>
</protein>
<dbReference type="Proteomes" id="UP000035860">
    <property type="component" value="Unassembled WGS sequence"/>
</dbReference>
<accession>A0A066UE87</accession>
<evidence type="ECO:0000256" key="2">
    <source>
        <dbReference type="ARBA" id="ARBA00022692"/>
    </source>
</evidence>
<feature type="transmembrane region" description="Helical" evidence="5">
    <location>
        <begin position="57"/>
        <end position="83"/>
    </location>
</feature>
<gene>
    <name evidence="7" type="ORF">MBO_00760</name>
</gene>
<dbReference type="eggNOG" id="COG2911">
    <property type="taxonomic scope" value="Bacteria"/>
</dbReference>
<keyword evidence="4 5" id="KW-0472">Membrane</keyword>
<keyword evidence="8" id="KW-1185">Reference proteome</keyword>
<evidence type="ECO:0000313" key="7">
    <source>
        <dbReference type="EMBL" id="KDN25686.1"/>
    </source>
</evidence>